<keyword evidence="3" id="KW-1185">Reference proteome</keyword>
<comment type="caution">
    <text evidence="2">The sequence shown here is derived from an EMBL/GenBank/DDBJ whole genome shotgun (WGS) entry which is preliminary data.</text>
</comment>
<name>A0AA40DYE5_9PEZI</name>
<keyword evidence="1" id="KW-1133">Transmembrane helix</keyword>
<keyword evidence="1" id="KW-0812">Transmembrane</keyword>
<sequence>YQPMAEIRTLRGVSIGSLIPGFALCIAHGVLSHDVVPAVGLAPLAVSAVDEHHEARGAFVRFLTHPIVVFFADSILAAALMVVLVFTWIRTQDTYRTDLAMLAGYATLPLLVNFLAHFYLAVRGFVVGLGIDSLFQYAVWRALPADCPQCGFRLRPDSLPAVPWYESVSAPKVSFPGMSGDSLLRYHDDVEEERQVDDTPPASTTGEDIVVVRKDKTRT</sequence>
<feature type="transmembrane region" description="Helical" evidence="1">
    <location>
        <begin position="12"/>
        <end position="31"/>
    </location>
</feature>
<keyword evidence="1" id="KW-0472">Membrane</keyword>
<organism evidence="2 3">
    <name type="scientific">Lasiosphaeris hirsuta</name>
    <dbReference type="NCBI Taxonomy" id="260670"/>
    <lineage>
        <taxon>Eukaryota</taxon>
        <taxon>Fungi</taxon>
        <taxon>Dikarya</taxon>
        <taxon>Ascomycota</taxon>
        <taxon>Pezizomycotina</taxon>
        <taxon>Sordariomycetes</taxon>
        <taxon>Sordariomycetidae</taxon>
        <taxon>Sordariales</taxon>
        <taxon>Lasiosphaeriaceae</taxon>
        <taxon>Lasiosphaeris</taxon>
    </lineage>
</organism>
<evidence type="ECO:0000313" key="2">
    <source>
        <dbReference type="EMBL" id="KAK0720260.1"/>
    </source>
</evidence>
<reference evidence="2" key="1">
    <citation type="submission" date="2023-06" db="EMBL/GenBank/DDBJ databases">
        <title>Genome-scale phylogeny and comparative genomics of the fungal order Sordariales.</title>
        <authorList>
            <consortium name="Lawrence Berkeley National Laboratory"/>
            <person name="Hensen N."/>
            <person name="Bonometti L."/>
            <person name="Westerberg I."/>
            <person name="Brannstrom I.O."/>
            <person name="Guillou S."/>
            <person name="Cros-Aarteil S."/>
            <person name="Calhoun S."/>
            <person name="Haridas S."/>
            <person name="Kuo A."/>
            <person name="Mondo S."/>
            <person name="Pangilinan J."/>
            <person name="Riley R."/>
            <person name="Labutti K."/>
            <person name="Andreopoulos B."/>
            <person name="Lipzen A."/>
            <person name="Chen C."/>
            <person name="Yanf M."/>
            <person name="Daum C."/>
            <person name="Ng V."/>
            <person name="Clum A."/>
            <person name="Steindorff A."/>
            <person name="Ohm R."/>
            <person name="Martin F."/>
            <person name="Silar P."/>
            <person name="Natvig D."/>
            <person name="Lalanne C."/>
            <person name="Gautier V."/>
            <person name="Ament-Velasquez S.L."/>
            <person name="Kruys A."/>
            <person name="Hutchinson M.I."/>
            <person name="Powell A.J."/>
            <person name="Barry K."/>
            <person name="Miller A.N."/>
            <person name="Grigoriev I.V."/>
            <person name="Debuchy R."/>
            <person name="Gladieux P."/>
            <person name="Thoren M.H."/>
            <person name="Johannesson H."/>
        </authorList>
    </citation>
    <scope>NUCLEOTIDE SEQUENCE</scope>
    <source>
        <strain evidence="2">SMH4607-1</strain>
    </source>
</reference>
<dbReference type="Proteomes" id="UP001172102">
    <property type="component" value="Unassembled WGS sequence"/>
</dbReference>
<protein>
    <submittedName>
        <fullName evidence="2">Uncharacterized protein</fullName>
    </submittedName>
</protein>
<gene>
    <name evidence="2" type="ORF">B0H67DRAFT_483792</name>
</gene>
<feature type="transmembrane region" description="Helical" evidence="1">
    <location>
        <begin position="99"/>
        <end position="120"/>
    </location>
</feature>
<accession>A0AA40DYE5</accession>
<dbReference type="EMBL" id="JAUKUA010000003">
    <property type="protein sequence ID" value="KAK0720260.1"/>
    <property type="molecule type" value="Genomic_DNA"/>
</dbReference>
<proteinExistence type="predicted"/>
<evidence type="ECO:0000313" key="3">
    <source>
        <dbReference type="Proteomes" id="UP001172102"/>
    </source>
</evidence>
<feature type="non-terminal residue" evidence="2">
    <location>
        <position position="1"/>
    </location>
</feature>
<feature type="transmembrane region" description="Helical" evidence="1">
    <location>
        <begin position="67"/>
        <end position="87"/>
    </location>
</feature>
<evidence type="ECO:0000256" key="1">
    <source>
        <dbReference type="SAM" id="Phobius"/>
    </source>
</evidence>
<dbReference type="AlphaFoldDB" id="A0AA40DYE5"/>